<reference evidence="2" key="2">
    <citation type="journal article" date="2023" name="IMA Fungus">
        <title>Comparative genomic study of the Penicillium genus elucidates a diverse pangenome and 15 lateral gene transfer events.</title>
        <authorList>
            <person name="Petersen C."/>
            <person name="Sorensen T."/>
            <person name="Nielsen M.R."/>
            <person name="Sondergaard T.E."/>
            <person name="Sorensen J.L."/>
            <person name="Fitzpatrick D.A."/>
            <person name="Frisvad J.C."/>
            <person name="Nielsen K.L."/>
        </authorList>
    </citation>
    <scope>NUCLEOTIDE SEQUENCE</scope>
    <source>
        <strain evidence="2">IBT 29677</strain>
    </source>
</reference>
<gene>
    <name evidence="2" type="ORF">N7509_002115</name>
</gene>
<comment type="caution">
    <text evidence="2">The sequence shown here is derived from an EMBL/GenBank/DDBJ whole genome shotgun (WGS) entry which is preliminary data.</text>
</comment>
<sequence length="222" mass="23902">MLGRAYFGLDHDPTLNGVKPNSLKSRGGAAQATSTTLGLGIQSFLLGPSWASQEEPRTALPEILRCVCNVVAQGTESDLESGRRPKGPGRSDHSVGCGGNPPQKVHCISTSWMWEGGNWIQHLLNGPTLIGAGRNKRVRARVDSKGEENCPIGGSEIAKNGPMWKLEARETKQARSEGAKDPLPAVTGIKCRPIKISTMTIFCDLLYAIWPEATAVPIDLHR</sequence>
<dbReference type="GeneID" id="81365732"/>
<feature type="region of interest" description="Disordered" evidence="1">
    <location>
        <begin position="77"/>
        <end position="100"/>
    </location>
</feature>
<evidence type="ECO:0000313" key="3">
    <source>
        <dbReference type="Proteomes" id="UP001147747"/>
    </source>
</evidence>
<reference evidence="2" key="1">
    <citation type="submission" date="2022-12" db="EMBL/GenBank/DDBJ databases">
        <authorList>
            <person name="Petersen C."/>
        </authorList>
    </citation>
    <scope>NUCLEOTIDE SEQUENCE</scope>
    <source>
        <strain evidence="2">IBT 29677</strain>
    </source>
</reference>
<evidence type="ECO:0000313" key="2">
    <source>
        <dbReference type="EMBL" id="KAJ5408232.1"/>
    </source>
</evidence>
<dbReference type="AlphaFoldDB" id="A0A9W9W8F1"/>
<organism evidence="2 3">
    <name type="scientific">Penicillium cosmopolitanum</name>
    <dbReference type="NCBI Taxonomy" id="1131564"/>
    <lineage>
        <taxon>Eukaryota</taxon>
        <taxon>Fungi</taxon>
        <taxon>Dikarya</taxon>
        <taxon>Ascomycota</taxon>
        <taxon>Pezizomycotina</taxon>
        <taxon>Eurotiomycetes</taxon>
        <taxon>Eurotiomycetidae</taxon>
        <taxon>Eurotiales</taxon>
        <taxon>Aspergillaceae</taxon>
        <taxon>Penicillium</taxon>
    </lineage>
</organism>
<evidence type="ECO:0000256" key="1">
    <source>
        <dbReference type="SAM" id="MobiDB-lite"/>
    </source>
</evidence>
<dbReference type="Proteomes" id="UP001147747">
    <property type="component" value="Unassembled WGS sequence"/>
</dbReference>
<proteinExistence type="predicted"/>
<keyword evidence="3" id="KW-1185">Reference proteome</keyword>
<name>A0A9W9W8F1_9EURO</name>
<protein>
    <submittedName>
        <fullName evidence="2">Uncharacterized protein</fullName>
    </submittedName>
</protein>
<dbReference type="EMBL" id="JAPZBU010000004">
    <property type="protein sequence ID" value="KAJ5408232.1"/>
    <property type="molecule type" value="Genomic_DNA"/>
</dbReference>
<accession>A0A9W9W8F1</accession>
<dbReference type="RefSeq" id="XP_056492547.1">
    <property type="nucleotide sequence ID" value="XM_056626752.1"/>
</dbReference>